<dbReference type="PANTHER" id="PTHR47979">
    <property type="entry name" value="DRAB11-RELATED"/>
    <property type="match status" value="1"/>
</dbReference>
<evidence type="ECO:0000256" key="3">
    <source>
        <dbReference type="ARBA" id="ARBA00023134"/>
    </source>
</evidence>
<dbReference type="SMART" id="SM00176">
    <property type="entry name" value="RAN"/>
    <property type="match status" value="1"/>
</dbReference>
<keyword evidence="5" id="KW-0449">Lipoprotein</keyword>
<dbReference type="Proteomes" id="UP000193685">
    <property type="component" value="Unassembled WGS sequence"/>
</dbReference>
<name>A0A1Y2F408_PROLT</name>
<evidence type="ECO:0000256" key="7">
    <source>
        <dbReference type="ARBA" id="ARBA00037868"/>
    </source>
</evidence>
<accession>A0A1Y2F408</accession>
<evidence type="ECO:0000256" key="2">
    <source>
        <dbReference type="ARBA" id="ARBA00022741"/>
    </source>
</evidence>
<proteinExistence type="inferred from homology"/>
<dbReference type="STRING" id="56484.A0A1Y2F408"/>
<comment type="similarity">
    <text evidence="1">Belongs to the small GTPase superfamily. Rab family.</text>
</comment>
<dbReference type="Pfam" id="PF00071">
    <property type="entry name" value="Ras"/>
    <property type="match status" value="1"/>
</dbReference>
<keyword evidence="10" id="KW-1185">Reference proteome</keyword>
<dbReference type="SMART" id="SM00175">
    <property type="entry name" value="RAB"/>
    <property type="match status" value="1"/>
</dbReference>
<dbReference type="InterPro" id="IPR027417">
    <property type="entry name" value="P-loop_NTPase"/>
</dbReference>
<dbReference type="SMART" id="SM00174">
    <property type="entry name" value="RHO"/>
    <property type="match status" value="1"/>
</dbReference>
<dbReference type="OMA" id="FAENHTM"/>
<keyword evidence="6" id="KW-0636">Prenylation</keyword>
<dbReference type="RefSeq" id="XP_040723529.1">
    <property type="nucleotide sequence ID" value="XM_040871998.1"/>
</dbReference>
<keyword evidence="3" id="KW-0342">GTP-binding</keyword>
<dbReference type="PROSITE" id="PS51420">
    <property type="entry name" value="RHO"/>
    <property type="match status" value="1"/>
</dbReference>
<dbReference type="SMART" id="SM00173">
    <property type="entry name" value="RAS"/>
    <property type="match status" value="1"/>
</dbReference>
<keyword evidence="4" id="KW-0472">Membrane</keyword>
<dbReference type="PRINTS" id="PR00449">
    <property type="entry name" value="RASTRNSFRMNG"/>
</dbReference>
<organism evidence="9 10">
    <name type="scientific">Protomyces lactucae-debilis</name>
    <dbReference type="NCBI Taxonomy" id="2754530"/>
    <lineage>
        <taxon>Eukaryota</taxon>
        <taxon>Fungi</taxon>
        <taxon>Dikarya</taxon>
        <taxon>Ascomycota</taxon>
        <taxon>Taphrinomycotina</taxon>
        <taxon>Taphrinomycetes</taxon>
        <taxon>Taphrinales</taxon>
        <taxon>Protomycetaceae</taxon>
        <taxon>Protomyces</taxon>
    </lineage>
</organism>
<dbReference type="GeneID" id="63788597"/>
<evidence type="ECO:0000256" key="8">
    <source>
        <dbReference type="SAM" id="MobiDB-lite"/>
    </source>
</evidence>
<dbReference type="GO" id="GO:0031410">
    <property type="term" value="C:cytoplasmic vesicle"/>
    <property type="evidence" value="ECO:0007669"/>
    <property type="project" value="UniProtKB-ARBA"/>
</dbReference>
<dbReference type="InterPro" id="IPR001806">
    <property type="entry name" value="Small_GTPase"/>
</dbReference>
<dbReference type="CDD" id="cd01868">
    <property type="entry name" value="Rab11_like"/>
    <property type="match status" value="1"/>
</dbReference>
<gene>
    <name evidence="9" type="ORF">BCR37DRAFT_403403</name>
</gene>
<dbReference type="SUPFAM" id="SSF52540">
    <property type="entry name" value="P-loop containing nucleoside triphosphate hydrolases"/>
    <property type="match status" value="1"/>
</dbReference>
<dbReference type="GO" id="GO:0012505">
    <property type="term" value="C:endomembrane system"/>
    <property type="evidence" value="ECO:0007669"/>
    <property type="project" value="UniProtKB-SubCell"/>
</dbReference>
<comment type="caution">
    <text evidence="9">The sequence shown here is derived from an EMBL/GenBank/DDBJ whole genome shotgun (WGS) entry which is preliminary data.</text>
</comment>
<reference evidence="9 10" key="1">
    <citation type="submission" date="2016-07" db="EMBL/GenBank/DDBJ databases">
        <title>Pervasive Adenine N6-methylation of Active Genes in Fungi.</title>
        <authorList>
            <consortium name="DOE Joint Genome Institute"/>
            <person name="Mondo S.J."/>
            <person name="Dannebaum R.O."/>
            <person name="Kuo R.C."/>
            <person name="Labutti K."/>
            <person name="Haridas S."/>
            <person name="Kuo A."/>
            <person name="Salamov A."/>
            <person name="Ahrendt S.R."/>
            <person name="Lipzen A."/>
            <person name="Sullivan W."/>
            <person name="Andreopoulos W.B."/>
            <person name="Clum A."/>
            <person name="Lindquist E."/>
            <person name="Daum C."/>
            <person name="Ramamoorthy G.K."/>
            <person name="Gryganskyi A."/>
            <person name="Culley D."/>
            <person name="Magnuson J.K."/>
            <person name="James T.Y."/>
            <person name="O'Malley M.A."/>
            <person name="Stajich J.E."/>
            <person name="Spatafora J.W."/>
            <person name="Visel A."/>
            <person name="Grigoriev I.V."/>
        </authorList>
    </citation>
    <scope>NUCLEOTIDE SEQUENCE [LARGE SCALE GENOMIC DNA]</scope>
    <source>
        <strain evidence="9 10">12-1054</strain>
    </source>
</reference>
<evidence type="ECO:0000256" key="5">
    <source>
        <dbReference type="ARBA" id="ARBA00023288"/>
    </source>
</evidence>
<dbReference type="Gene3D" id="3.40.50.300">
    <property type="entry name" value="P-loop containing nucleotide triphosphate hydrolases"/>
    <property type="match status" value="1"/>
</dbReference>
<dbReference type="FunFam" id="3.40.50.300:FF:000085">
    <property type="entry name" value="Putative ras-related protein rab-11a"/>
    <property type="match status" value="1"/>
</dbReference>
<dbReference type="AlphaFoldDB" id="A0A1Y2F408"/>
<keyword evidence="2" id="KW-0547">Nucleotide-binding</keyword>
<evidence type="ECO:0000256" key="4">
    <source>
        <dbReference type="ARBA" id="ARBA00023136"/>
    </source>
</evidence>
<evidence type="ECO:0000313" key="9">
    <source>
        <dbReference type="EMBL" id="ORY78648.1"/>
    </source>
</evidence>
<dbReference type="OrthoDB" id="9989112at2759"/>
<dbReference type="GO" id="GO:0003924">
    <property type="term" value="F:GTPase activity"/>
    <property type="evidence" value="ECO:0007669"/>
    <property type="project" value="InterPro"/>
</dbReference>
<comment type="subcellular location">
    <subcellularLocation>
        <location evidence="7">Endomembrane system</location>
        <topology evidence="7">Lipid-anchor</topology>
    </subcellularLocation>
</comment>
<evidence type="ECO:0000256" key="6">
    <source>
        <dbReference type="ARBA" id="ARBA00023289"/>
    </source>
</evidence>
<feature type="region of interest" description="Disordered" evidence="8">
    <location>
        <begin position="180"/>
        <end position="210"/>
    </location>
</feature>
<sequence length="210" mass="23172">MSREDEYDFLFKVVLIGDSGVGKSNLLSRFTRNEFNLESKSTIGVEFATRSIQVDGKTVKAQIWDTAGQERYRAITSAYYRGAVGALLVYDIAKQPTFENVQRWLKELRDHADTSIVIMLVGNKSDLKHLRAVPTEEGTQFATENNLSFIETSALDASNVEGAFHSILTEIYNLVSSKALDPAENGPRPGDGQRITMTAAPADKQGSKCC</sequence>
<dbReference type="InterPro" id="IPR005225">
    <property type="entry name" value="Small_GTP-bd"/>
</dbReference>
<dbReference type="GO" id="GO:0005525">
    <property type="term" value="F:GTP binding"/>
    <property type="evidence" value="ECO:0007669"/>
    <property type="project" value="UniProtKB-KW"/>
</dbReference>
<evidence type="ECO:0000256" key="1">
    <source>
        <dbReference type="ARBA" id="ARBA00006270"/>
    </source>
</evidence>
<dbReference type="PROSITE" id="PS51421">
    <property type="entry name" value="RAS"/>
    <property type="match status" value="1"/>
</dbReference>
<dbReference type="InterPro" id="IPR050209">
    <property type="entry name" value="Rab_GTPases_membrane_traffic"/>
</dbReference>
<protein>
    <submittedName>
        <fullName evidence="9">Ras family-domain-containing protein</fullName>
    </submittedName>
</protein>
<evidence type="ECO:0000313" key="10">
    <source>
        <dbReference type="Proteomes" id="UP000193685"/>
    </source>
</evidence>
<dbReference type="PROSITE" id="PS51419">
    <property type="entry name" value="RAB"/>
    <property type="match status" value="1"/>
</dbReference>
<dbReference type="EMBL" id="MCFI01000017">
    <property type="protein sequence ID" value="ORY78648.1"/>
    <property type="molecule type" value="Genomic_DNA"/>
</dbReference>
<dbReference type="NCBIfam" id="TIGR00231">
    <property type="entry name" value="small_GTP"/>
    <property type="match status" value="1"/>
</dbReference>